<evidence type="ECO:0000313" key="1">
    <source>
        <dbReference type="EMBL" id="GIY55250.1"/>
    </source>
</evidence>
<dbReference type="EMBL" id="BPLR01012623">
    <property type="protein sequence ID" value="GIY55250.1"/>
    <property type="molecule type" value="Genomic_DNA"/>
</dbReference>
<comment type="caution">
    <text evidence="1">The sequence shown here is derived from an EMBL/GenBank/DDBJ whole genome shotgun (WGS) entry which is preliminary data.</text>
</comment>
<reference evidence="1 2" key="1">
    <citation type="submission" date="2021-06" db="EMBL/GenBank/DDBJ databases">
        <title>Caerostris extrusa draft genome.</title>
        <authorList>
            <person name="Kono N."/>
            <person name="Arakawa K."/>
        </authorList>
    </citation>
    <scope>NUCLEOTIDE SEQUENCE [LARGE SCALE GENOMIC DNA]</scope>
</reference>
<accession>A0AAV4UC00</accession>
<protein>
    <submittedName>
        <fullName evidence="1">Uncharacterized protein</fullName>
    </submittedName>
</protein>
<sequence>MANYKSLEVNLQAWTGILKSLIQKIILNFQKFPSNFKKSYPIDYFNIVGTDNEHIKASELNLSGINRVPLRQGHVKGYRFFIFRMSFDRDYALRKHEDDTMKL</sequence>
<dbReference type="AlphaFoldDB" id="A0AAV4UC00"/>
<organism evidence="1 2">
    <name type="scientific">Caerostris extrusa</name>
    <name type="common">Bark spider</name>
    <name type="synonym">Caerostris bankana</name>
    <dbReference type="NCBI Taxonomy" id="172846"/>
    <lineage>
        <taxon>Eukaryota</taxon>
        <taxon>Metazoa</taxon>
        <taxon>Ecdysozoa</taxon>
        <taxon>Arthropoda</taxon>
        <taxon>Chelicerata</taxon>
        <taxon>Arachnida</taxon>
        <taxon>Araneae</taxon>
        <taxon>Araneomorphae</taxon>
        <taxon>Entelegynae</taxon>
        <taxon>Araneoidea</taxon>
        <taxon>Araneidae</taxon>
        <taxon>Caerostris</taxon>
    </lineage>
</organism>
<evidence type="ECO:0000313" key="2">
    <source>
        <dbReference type="Proteomes" id="UP001054945"/>
    </source>
</evidence>
<dbReference type="Proteomes" id="UP001054945">
    <property type="component" value="Unassembled WGS sequence"/>
</dbReference>
<name>A0AAV4UC00_CAEEX</name>
<keyword evidence="2" id="KW-1185">Reference proteome</keyword>
<gene>
    <name evidence="1" type="ORF">CEXT_774541</name>
</gene>
<proteinExistence type="predicted"/>